<dbReference type="EMBL" id="UFQT01003023">
    <property type="protein sequence ID" value="SSX34446.1"/>
    <property type="molecule type" value="Genomic_DNA"/>
</dbReference>
<proteinExistence type="predicted"/>
<accession>A0A336MW23</accession>
<dbReference type="VEuPathDB" id="VectorBase:CSON008023"/>
<gene>
    <name evidence="2" type="primary">CSON008023</name>
</gene>
<dbReference type="AlphaFoldDB" id="A0A336MW23"/>
<feature type="signal peptide" evidence="1">
    <location>
        <begin position="1"/>
        <end position="23"/>
    </location>
</feature>
<feature type="chain" id="PRO_5016330870" evidence="1">
    <location>
        <begin position="24"/>
        <end position="134"/>
    </location>
</feature>
<evidence type="ECO:0000313" key="2">
    <source>
        <dbReference type="EMBL" id="SSX34446.1"/>
    </source>
</evidence>
<reference evidence="2" key="1">
    <citation type="submission" date="2018-07" db="EMBL/GenBank/DDBJ databases">
        <authorList>
            <person name="Quirk P.G."/>
            <person name="Krulwich T.A."/>
        </authorList>
    </citation>
    <scope>NUCLEOTIDE SEQUENCE</scope>
</reference>
<evidence type="ECO:0000256" key="1">
    <source>
        <dbReference type="SAM" id="SignalP"/>
    </source>
</evidence>
<sequence length="134" mass="14721">MESKSILTVLLVQIILLSISVQSHPVPEIACIVNCGSSSAQFHDGVKRTNETNIYVKDFDTGAGLLGADLNYESATNELRNKQTVQIGDNFESIETKRKQKEKQGGFSLFGFSLFNFGSKKNEASSDHIKTYGV</sequence>
<protein>
    <submittedName>
        <fullName evidence="2">CSON008023 protein</fullName>
    </submittedName>
</protein>
<name>A0A336MW23_CULSO</name>
<organism evidence="2">
    <name type="scientific">Culicoides sonorensis</name>
    <name type="common">Biting midge</name>
    <dbReference type="NCBI Taxonomy" id="179676"/>
    <lineage>
        <taxon>Eukaryota</taxon>
        <taxon>Metazoa</taxon>
        <taxon>Ecdysozoa</taxon>
        <taxon>Arthropoda</taxon>
        <taxon>Hexapoda</taxon>
        <taxon>Insecta</taxon>
        <taxon>Pterygota</taxon>
        <taxon>Neoptera</taxon>
        <taxon>Endopterygota</taxon>
        <taxon>Diptera</taxon>
        <taxon>Nematocera</taxon>
        <taxon>Chironomoidea</taxon>
        <taxon>Ceratopogonidae</taxon>
        <taxon>Ceratopogoninae</taxon>
        <taxon>Culicoides</taxon>
        <taxon>Monoculicoides</taxon>
    </lineage>
</organism>
<keyword evidence="1" id="KW-0732">Signal</keyword>